<dbReference type="Proteomes" id="UP000199041">
    <property type="component" value="Unassembled WGS sequence"/>
</dbReference>
<dbReference type="GO" id="GO:0005886">
    <property type="term" value="C:plasma membrane"/>
    <property type="evidence" value="ECO:0007669"/>
    <property type="project" value="UniProtKB-SubCell"/>
</dbReference>
<evidence type="ECO:0000256" key="7">
    <source>
        <dbReference type="RuleBase" id="RU003879"/>
    </source>
</evidence>
<accession>A0A1H3ZYW8</accession>
<evidence type="ECO:0000256" key="1">
    <source>
        <dbReference type="ARBA" id="ARBA00004162"/>
    </source>
</evidence>
<sequence length="228" mass="24967">MGRAKVKRKSTTVDMTAMCDVAFLLLTFFILTTKFKPDEKIPITTPSSVASKIAPEKNFIMISLDKNGHAFLNSDMVPVKEQALDLINQEQNLGLTPGEIHKLAVMPIIGTSFNNLKAYSQLPVAALNDKLPGIPIQDTANNQLKVWMKAFVSVQRDLISDDPNAKMAVILKGDNVAKFPEFKNVIAALTENSILEFQMVTNPEGVPSGTELWKKAQSEGAKLEPVNG</sequence>
<evidence type="ECO:0000313" key="9">
    <source>
        <dbReference type="Proteomes" id="UP000199041"/>
    </source>
</evidence>
<reference evidence="8 9" key="1">
    <citation type="submission" date="2016-10" db="EMBL/GenBank/DDBJ databases">
        <authorList>
            <person name="de Groot N.N."/>
        </authorList>
    </citation>
    <scope>NUCLEOTIDE SEQUENCE [LARGE SCALE GENOMIC DNA]</scope>
    <source>
        <strain evidence="8 9">Vu-144</strain>
    </source>
</reference>
<dbReference type="RefSeq" id="WP_091398411.1">
    <property type="nucleotide sequence ID" value="NZ_FNQY01000012.1"/>
</dbReference>
<protein>
    <submittedName>
        <fullName evidence="8">Biopolymer transport protein ExbD/TolR</fullName>
    </submittedName>
</protein>
<evidence type="ECO:0000256" key="6">
    <source>
        <dbReference type="ARBA" id="ARBA00023136"/>
    </source>
</evidence>
<keyword evidence="6" id="KW-0472">Membrane</keyword>
<dbReference type="PANTHER" id="PTHR30558:SF3">
    <property type="entry name" value="BIOPOLYMER TRANSPORT PROTEIN EXBD-RELATED"/>
    <property type="match status" value="1"/>
</dbReference>
<evidence type="ECO:0000256" key="2">
    <source>
        <dbReference type="ARBA" id="ARBA00005811"/>
    </source>
</evidence>
<keyword evidence="3" id="KW-1003">Cell membrane</keyword>
<organism evidence="8 9">
    <name type="scientific">Arachidicoccus rhizosphaerae</name>
    <dbReference type="NCBI Taxonomy" id="551991"/>
    <lineage>
        <taxon>Bacteria</taxon>
        <taxon>Pseudomonadati</taxon>
        <taxon>Bacteroidota</taxon>
        <taxon>Chitinophagia</taxon>
        <taxon>Chitinophagales</taxon>
        <taxon>Chitinophagaceae</taxon>
        <taxon>Arachidicoccus</taxon>
    </lineage>
</organism>
<evidence type="ECO:0000256" key="3">
    <source>
        <dbReference type="ARBA" id="ARBA00022475"/>
    </source>
</evidence>
<keyword evidence="5" id="KW-1133">Transmembrane helix</keyword>
<proteinExistence type="inferred from homology"/>
<evidence type="ECO:0000313" key="8">
    <source>
        <dbReference type="EMBL" id="SEA28541.1"/>
    </source>
</evidence>
<dbReference type="AlphaFoldDB" id="A0A1H3ZYW8"/>
<keyword evidence="7" id="KW-0653">Protein transport</keyword>
<comment type="similarity">
    <text evidence="2 7">Belongs to the ExbD/TolR family.</text>
</comment>
<dbReference type="STRING" id="551991.SAMN05192529_112104"/>
<evidence type="ECO:0000256" key="4">
    <source>
        <dbReference type="ARBA" id="ARBA00022692"/>
    </source>
</evidence>
<keyword evidence="4 7" id="KW-0812">Transmembrane</keyword>
<dbReference type="InterPro" id="IPR003400">
    <property type="entry name" value="ExbD"/>
</dbReference>
<dbReference type="GO" id="GO:0022857">
    <property type="term" value="F:transmembrane transporter activity"/>
    <property type="evidence" value="ECO:0007669"/>
    <property type="project" value="InterPro"/>
</dbReference>
<dbReference type="OrthoDB" id="9793581at2"/>
<gene>
    <name evidence="8" type="ORF">SAMN05192529_112104</name>
</gene>
<keyword evidence="7" id="KW-0813">Transport</keyword>
<keyword evidence="9" id="KW-1185">Reference proteome</keyword>
<dbReference type="EMBL" id="FNQY01000012">
    <property type="protein sequence ID" value="SEA28541.1"/>
    <property type="molecule type" value="Genomic_DNA"/>
</dbReference>
<comment type="subcellular location">
    <subcellularLocation>
        <location evidence="1">Cell membrane</location>
        <topology evidence="1">Single-pass membrane protein</topology>
    </subcellularLocation>
    <subcellularLocation>
        <location evidence="7">Cell membrane</location>
        <topology evidence="7">Single-pass type II membrane protein</topology>
    </subcellularLocation>
</comment>
<dbReference type="PANTHER" id="PTHR30558">
    <property type="entry name" value="EXBD MEMBRANE COMPONENT OF PMF-DRIVEN MACROMOLECULE IMPORT SYSTEM"/>
    <property type="match status" value="1"/>
</dbReference>
<dbReference type="GO" id="GO:0015031">
    <property type="term" value="P:protein transport"/>
    <property type="evidence" value="ECO:0007669"/>
    <property type="project" value="UniProtKB-KW"/>
</dbReference>
<evidence type="ECO:0000256" key="5">
    <source>
        <dbReference type="ARBA" id="ARBA00022989"/>
    </source>
</evidence>
<name>A0A1H3ZYW8_9BACT</name>
<dbReference type="Pfam" id="PF02472">
    <property type="entry name" value="ExbD"/>
    <property type="match status" value="1"/>
</dbReference>